<dbReference type="Proteomes" id="UP000815325">
    <property type="component" value="Unassembled WGS sequence"/>
</dbReference>
<accession>A0ABQ7GCZ8</accession>
<evidence type="ECO:0000256" key="1">
    <source>
        <dbReference type="SAM" id="MobiDB-lite"/>
    </source>
</evidence>
<organism evidence="2 3">
    <name type="scientific">Dunaliella salina</name>
    <name type="common">Green alga</name>
    <name type="synonym">Protococcus salinus</name>
    <dbReference type="NCBI Taxonomy" id="3046"/>
    <lineage>
        <taxon>Eukaryota</taxon>
        <taxon>Viridiplantae</taxon>
        <taxon>Chlorophyta</taxon>
        <taxon>core chlorophytes</taxon>
        <taxon>Chlorophyceae</taxon>
        <taxon>CS clade</taxon>
        <taxon>Chlamydomonadales</taxon>
        <taxon>Dunaliellaceae</taxon>
        <taxon>Dunaliella</taxon>
    </lineage>
</organism>
<comment type="caution">
    <text evidence="2">The sequence shown here is derived from an EMBL/GenBank/DDBJ whole genome shotgun (WGS) entry which is preliminary data.</text>
</comment>
<feature type="compositionally biased region" description="Basic residues" evidence="1">
    <location>
        <begin position="9"/>
        <end position="18"/>
    </location>
</feature>
<dbReference type="EMBL" id="MU069868">
    <property type="protein sequence ID" value="KAF5832488.1"/>
    <property type="molecule type" value="Genomic_DNA"/>
</dbReference>
<proteinExistence type="predicted"/>
<feature type="region of interest" description="Disordered" evidence="1">
    <location>
        <begin position="1"/>
        <end position="65"/>
    </location>
</feature>
<evidence type="ECO:0000313" key="2">
    <source>
        <dbReference type="EMBL" id="KAF5832488.1"/>
    </source>
</evidence>
<name>A0ABQ7GCZ8_DUNSA</name>
<gene>
    <name evidence="2" type="ORF">DUNSADRAFT_11588</name>
</gene>
<evidence type="ECO:0008006" key="4">
    <source>
        <dbReference type="Google" id="ProtNLM"/>
    </source>
</evidence>
<evidence type="ECO:0000313" key="3">
    <source>
        <dbReference type="Proteomes" id="UP000815325"/>
    </source>
</evidence>
<reference evidence="2" key="1">
    <citation type="submission" date="2017-08" db="EMBL/GenBank/DDBJ databases">
        <authorList>
            <person name="Polle J.E."/>
            <person name="Barry K."/>
            <person name="Cushman J."/>
            <person name="Schmutz J."/>
            <person name="Tran D."/>
            <person name="Hathwaick L.T."/>
            <person name="Yim W.C."/>
            <person name="Jenkins J."/>
            <person name="Mckie-Krisberg Z.M."/>
            <person name="Prochnik S."/>
            <person name="Lindquist E."/>
            <person name="Dockter R.B."/>
            <person name="Adam C."/>
            <person name="Molina H."/>
            <person name="Bunkerborg J."/>
            <person name="Jin E."/>
            <person name="Buchheim M."/>
            <person name="Magnuson J."/>
        </authorList>
    </citation>
    <scope>NUCLEOTIDE SEQUENCE</scope>
    <source>
        <strain evidence="2">CCAP 19/18</strain>
    </source>
</reference>
<keyword evidence="3" id="KW-1185">Reference proteome</keyword>
<sequence>MQMWTWMMGRRRQRRRMKQKELRRQGRKRRPRMSSKGEPCARQPAAANCKHQHSGTLRRQSRTARARRKAVMHTQAGAILVVVRARFLHWSCASQSAKAGKIVLCSAAVQCLMTTFSWLVAGCRPRLISCGAISFV</sequence>
<protein>
    <recommendedName>
        <fullName evidence="4">Encoded protein</fullName>
    </recommendedName>
</protein>